<comment type="caution">
    <text evidence="1">The sequence shown here is derived from an EMBL/GenBank/DDBJ whole genome shotgun (WGS) entry which is preliminary data.</text>
</comment>
<feature type="non-terminal residue" evidence="1">
    <location>
        <position position="1"/>
    </location>
</feature>
<gene>
    <name evidence="1" type="ORF">Tdes44962_MAKER10388</name>
</gene>
<protein>
    <submittedName>
        <fullName evidence="1">Uncharacterized protein</fullName>
    </submittedName>
</protein>
<dbReference type="AlphaFoldDB" id="A0A9W7SJ36"/>
<accession>A0A9W7SJ36</accession>
<dbReference type="Proteomes" id="UP001138500">
    <property type="component" value="Unassembled WGS sequence"/>
</dbReference>
<proteinExistence type="predicted"/>
<evidence type="ECO:0000313" key="2">
    <source>
        <dbReference type="Proteomes" id="UP001138500"/>
    </source>
</evidence>
<sequence>IIKDIAKQTLTALGYIKEAIKLSKFLLNRRIASDNVEGTSFTFKATTGLDLSLDYWMHFDRDLRQFGRTHPTNKLRYKVHRAVDVLCGPNINKYLLTAVLDAYKAKTNNKRPKVDTKKDLLYTYLEERYNADPNFKIDISRAELYNKAFLVDLYVLFLGFDCVTEAD</sequence>
<organism evidence="1 2">
    <name type="scientific">Teratosphaeria destructans</name>
    <dbReference type="NCBI Taxonomy" id="418781"/>
    <lineage>
        <taxon>Eukaryota</taxon>
        <taxon>Fungi</taxon>
        <taxon>Dikarya</taxon>
        <taxon>Ascomycota</taxon>
        <taxon>Pezizomycotina</taxon>
        <taxon>Dothideomycetes</taxon>
        <taxon>Dothideomycetidae</taxon>
        <taxon>Mycosphaerellales</taxon>
        <taxon>Teratosphaeriaceae</taxon>
        <taxon>Teratosphaeria</taxon>
    </lineage>
</organism>
<dbReference type="EMBL" id="RIBY02002435">
    <property type="protein sequence ID" value="KAH9813748.1"/>
    <property type="molecule type" value="Genomic_DNA"/>
</dbReference>
<keyword evidence="2" id="KW-1185">Reference proteome</keyword>
<name>A0A9W7SJ36_9PEZI</name>
<reference evidence="1 2" key="2">
    <citation type="journal article" date="2021" name="Curr. Genet.">
        <title>Genetic response to nitrogen starvation in the aggressive Eucalyptus foliar pathogen Teratosphaeria destructans.</title>
        <authorList>
            <person name="Havenga M."/>
            <person name="Wingfield B.D."/>
            <person name="Wingfield M.J."/>
            <person name="Dreyer L.L."/>
            <person name="Roets F."/>
            <person name="Aylward J."/>
        </authorList>
    </citation>
    <scope>NUCLEOTIDE SEQUENCE [LARGE SCALE GENOMIC DNA]</scope>
    <source>
        <strain evidence="1">CMW44962</strain>
    </source>
</reference>
<reference evidence="1 2" key="1">
    <citation type="journal article" date="2018" name="IMA Fungus">
        <title>IMA Genome-F 10: Nine draft genome sequences of Claviceps purpurea s.lat., including C. arundinis, C. humidiphila, and C. cf. spartinae, pseudomolecules for the pitch canker pathogen Fusarium circinatum, draft genome of Davidsoniella eucalypti, Grosmannia galeiformis, Quambalaria eucalypti, and Teratosphaeria destructans.</title>
        <authorList>
            <person name="Wingfield B.D."/>
            <person name="Liu M."/>
            <person name="Nguyen H.D."/>
            <person name="Lane F.A."/>
            <person name="Morgan S.W."/>
            <person name="De Vos L."/>
            <person name="Wilken P.M."/>
            <person name="Duong T.A."/>
            <person name="Aylward J."/>
            <person name="Coetzee M.P."/>
            <person name="Dadej K."/>
            <person name="De Beer Z.W."/>
            <person name="Findlay W."/>
            <person name="Havenga M."/>
            <person name="Kolarik M."/>
            <person name="Menzies J.G."/>
            <person name="Naidoo K."/>
            <person name="Pochopski O."/>
            <person name="Shoukouhi P."/>
            <person name="Santana Q.C."/>
            <person name="Seifert K.A."/>
            <person name="Soal N."/>
            <person name="Steenkamp E.T."/>
            <person name="Tatham C.T."/>
            <person name="van der Nest M.A."/>
            <person name="Wingfield M.J."/>
        </authorList>
    </citation>
    <scope>NUCLEOTIDE SEQUENCE [LARGE SCALE GENOMIC DNA]</scope>
    <source>
        <strain evidence="1">CMW44962</strain>
    </source>
</reference>
<evidence type="ECO:0000313" key="1">
    <source>
        <dbReference type="EMBL" id="KAH9813748.1"/>
    </source>
</evidence>